<dbReference type="Gene3D" id="2.40.40.10">
    <property type="entry name" value="RlpA-like domain"/>
    <property type="match status" value="1"/>
</dbReference>
<dbReference type="RefSeq" id="WP_151859950.1">
    <property type="nucleotide sequence ID" value="NZ_WBZC01000008.1"/>
</dbReference>
<dbReference type="PROSITE" id="PS51109">
    <property type="entry name" value="G5"/>
    <property type="match status" value="1"/>
</dbReference>
<dbReference type="InterPro" id="IPR007137">
    <property type="entry name" value="DUF348"/>
</dbReference>
<dbReference type="Pfam" id="PF06725">
    <property type="entry name" value="3D"/>
    <property type="match status" value="1"/>
</dbReference>
<dbReference type="Pfam" id="PF07501">
    <property type="entry name" value="G5"/>
    <property type="match status" value="1"/>
</dbReference>
<organism evidence="3 4">
    <name type="scientific">Alkaliphilus pronyensis</name>
    <dbReference type="NCBI Taxonomy" id="1482732"/>
    <lineage>
        <taxon>Bacteria</taxon>
        <taxon>Bacillati</taxon>
        <taxon>Bacillota</taxon>
        <taxon>Clostridia</taxon>
        <taxon>Peptostreptococcales</taxon>
        <taxon>Natronincolaceae</taxon>
        <taxon>Alkaliphilus</taxon>
    </lineage>
</organism>
<accession>A0A6I0F734</accession>
<dbReference type="GO" id="GO:0019867">
    <property type="term" value="C:outer membrane"/>
    <property type="evidence" value="ECO:0007669"/>
    <property type="project" value="InterPro"/>
</dbReference>
<dbReference type="EMBL" id="WBZC01000008">
    <property type="protein sequence ID" value="KAB3537805.1"/>
    <property type="molecule type" value="Genomic_DNA"/>
</dbReference>
<dbReference type="OrthoDB" id="9798935at2"/>
<dbReference type="GO" id="GO:0009254">
    <property type="term" value="P:peptidoglycan turnover"/>
    <property type="evidence" value="ECO:0007669"/>
    <property type="project" value="InterPro"/>
</dbReference>
<dbReference type="CDD" id="cd22786">
    <property type="entry name" value="DPBB_YuiC-like"/>
    <property type="match status" value="1"/>
</dbReference>
<feature type="domain" description="G5" evidence="2">
    <location>
        <begin position="146"/>
        <end position="226"/>
    </location>
</feature>
<dbReference type="PANTHER" id="PTHR39160">
    <property type="entry name" value="CELL WALL-BINDING PROTEIN YOCH"/>
    <property type="match status" value="1"/>
</dbReference>
<evidence type="ECO:0000313" key="3">
    <source>
        <dbReference type="EMBL" id="KAB3537805.1"/>
    </source>
</evidence>
<dbReference type="SMART" id="SM01208">
    <property type="entry name" value="G5"/>
    <property type="match status" value="1"/>
</dbReference>
<dbReference type="Gene3D" id="2.20.230.10">
    <property type="entry name" value="Resuscitation-promoting factor rpfb"/>
    <property type="match status" value="1"/>
</dbReference>
<evidence type="ECO:0000313" key="4">
    <source>
        <dbReference type="Proteomes" id="UP000432715"/>
    </source>
</evidence>
<dbReference type="AlphaFoldDB" id="A0A6I0F734"/>
<evidence type="ECO:0000256" key="1">
    <source>
        <dbReference type="ARBA" id="ARBA00022729"/>
    </source>
</evidence>
<dbReference type="GO" id="GO:0004553">
    <property type="term" value="F:hydrolase activity, hydrolyzing O-glycosyl compounds"/>
    <property type="evidence" value="ECO:0007669"/>
    <property type="project" value="InterPro"/>
</dbReference>
<dbReference type="InterPro" id="IPR051933">
    <property type="entry name" value="Resuscitation_pf_RpfB"/>
</dbReference>
<sequence length="345" mass="38567">MESFLSSQRFFNKKILIAAMILLLVFTGVIVAQLNKTVIINHDGQQTEVKTFASSVEDILKKEGIQLNEKDKVIPQLHEKVKDGSTITIHRGFEIILIDAGQEKTITTAEATIEDLLKSLNIELSKLDEVEPGINNTLHPGEVVKITRVEESLLVEEQEIPFQTIIRYNDSLEHGELVTTQEGQKGLKEVKVKIAYEDGIEISREIIEEKIHKPAINEIVEKGTMNYIVTSRGEVRRYKKVLTMEATAYDAGYESTGKRPGDPYYGITRSGTKVRPGVVAVDPSVIPLGTKLYIESTDSTPSYGIAVAEDTGGAIKGNRIDLYYEKRSEALKFGRRDVKVYILEQ</sequence>
<dbReference type="InterPro" id="IPR011098">
    <property type="entry name" value="G5_dom"/>
</dbReference>
<proteinExistence type="predicted"/>
<dbReference type="InterPro" id="IPR036908">
    <property type="entry name" value="RlpA-like_sf"/>
</dbReference>
<evidence type="ECO:0000259" key="2">
    <source>
        <dbReference type="PROSITE" id="PS51109"/>
    </source>
</evidence>
<gene>
    <name evidence="3" type="ORF">F8154_02165</name>
</gene>
<protein>
    <submittedName>
        <fullName evidence="3">DUF348 domain-containing protein</fullName>
    </submittedName>
</protein>
<reference evidence="3 4" key="1">
    <citation type="submission" date="2019-10" db="EMBL/GenBank/DDBJ databases">
        <title>Alkaliphilus serpentinus sp. nov. and Alkaliphilus pronyensis sp. nov., two novel anaerobic alkaliphilic species isolated from the serpentinized-hosted hydrothermal field of the Prony Bay (New Caledonia).</title>
        <authorList>
            <person name="Postec A."/>
        </authorList>
    </citation>
    <scope>NUCLEOTIDE SEQUENCE [LARGE SCALE GENOMIC DNA]</scope>
    <source>
        <strain evidence="3 4">LacV</strain>
    </source>
</reference>
<dbReference type="InterPro" id="IPR010611">
    <property type="entry name" value="3D_dom"/>
</dbReference>
<dbReference type="PANTHER" id="PTHR39160:SF4">
    <property type="entry name" value="RESUSCITATION-PROMOTING FACTOR RPFB"/>
    <property type="match status" value="1"/>
</dbReference>
<keyword evidence="1" id="KW-0732">Signal</keyword>
<dbReference type="SUPFAM" id="SSF50685">
    <property type="entry name" value="Barwin-like endoglucanases"/>
    <property type="match status" value="1"/>
</dbReference>
<name>A0A6I0F734_9FIRM</name>
<comment type="caution">
    <text evidence="3">The sequence shown here is derived from an EMBL/GenBank/DDBJ whole genome shotgun (WGS) entry which is preliminary data.</text>
</comment>
<keyword evidence="4" id="KW-1185">Reference proteome</keyword>
<dbReference type="Proteomes" id="UP000432715">
    <property type="component" value="Unassembled WGS sequence"/>
</dbReference>
<dbReference type="Pfam" id="PF03990">
    <property type="entry name" value="DUF348"/>
    <property type="match status" value="2"/>
</dbReference>